<dbReference type="InterPro" id="IPR058248">
    <property type="entry name" value="Lxx211020-like"/>
</dbReference>
<name>A0A1I3EHR7_9BURK</name>
<keyword evidence="1" id="KW-0732">Signal</keyword>
<gene>
    <name evidence="2" type="ORF">SAMN05192543_101886</name>
</gene>
<dbReference type="AlphaFoldDB" id="A0A1I3EHR7"/>
<dbReference type="PANTHER" id="PTHR36302">
    <property type="entry name" value="BLR7088 PROTEIN"/>
    <property type="match status" value="1"/>
</dbReference>
<dbReference type="Gene3D" id="2.60.40.1890">
    <property type="entry name" value="PCu(A)C copper chaperone"/>
    <property type="match status" value="1"/>
</dbReference>
<dbReference type="OrthoDB" id="9796962at2"/>
<dbReference type="PANTHER" id="PTHR36302:SF1">
    <property type="entry name" value="COPPER CHAPERONE PCU(A)C"/>
    <property type="match status" value="1"/>
</dbReference>
<dbReference type="RefSeq" id="WP_091008901.1">
    <property type="nucleotide sequence ID" value="NZ_CP041743.1"/>
</dbReference>
<organism evidence="2 3">
    <name type="scientific">Paraburkholderia megapolitana</name>
    <dbReference type="NCBI Taxonomy" id="420953"/>
    <lineage>
        <taxon>Bacteria</taxon>
        <taxon>Pseudomonadati</taxon>
        <taxon>Pseudomonadota</taxon>
        <taxon>Betaproteobacteria</taxon>
        <taxon>Burkholderiales</taxon>
        <taxon>Burkholderiaceae</taxon>
        <taxon>Paraburkholderia</taxon>
    </lineage>
</organism>
<dbReference type="InterPro" id="IPR036182">
    <property type="entry name" value="PCuAC_sf"/>
</dbReference>
<dbReference type="EMBL" id="FOQU01000001">
    <property type="protein sequence ID" value="SFH98535.1"/>
    <property type="molecule type" value="Genomic_DNA"/>
</dbReference>
<dbReference type="Pfam" id="PF04314">
    <property type="entry name" value="PCuAC"/>
    <property type="match status" value="1"/>
</dbReference>
<dbReference type="STRING" id="420953.SAMN05192543_101886"/>
<accession>A0A1I3EHR7</accession>
<dbReference type="Proteomes" id="UP000199548">
    <property type="component" value="Unassembled WGS sequence"/>
</dbReference>
<dbReference type="PROSITE" id="PS51257">
    <property type="entry name" value="PROKAR_LIPOPROTEIN"/>
    <property type="match status" value="1"/>
</dbReference>
<feature type="signal peptide" evidence="1">
    <location>
        <begin position="1"/>
        <end position="24"/>
    </location>
</feature>
<protein>
    <recommendedName>
        <fullName evidence="4">Copper(I)-binding protein</fullName>
    </recommendedName>
</protein>
<evidence type="ECO:0000313" key="3">
    <source>
        <dbReference type="Proteomes" id="UP000199548"/>
    </source>
</evidence>
<dbReference type="InterPro" id="IPR007410">
    <property type="entry name" value="LpqE-like"/>
</dbReference>
<reference evidence="2 3" key="1">
    <citation type="submission" date="2016-10" db="EMBL/GenBank/DDBJ databases">
        <authorList>
            <person name="de Groot N.N."/>
        </authorList>
    </citation>
    <scope>NUCLEOTIDE SEQUENCE [LARGE SCALE GENOMIC DNA]</scope>
    <source>
        <strain evidence="2 3">LMG 23650</strain>
    </source>
</reference>
<proteinExistence type="predicted"/>
<sequence length="151" mass="15631">MTSNKIIQWGVAIGAACIVANAHAAGVHAEQCWIRAMPASVPSAGYLVVVNDSDAPRTLTDIATPAFGMAMMHRTESNGSTSTMVDVDTLPVPAHGSVSFAPKGYHVMLEQPAHALKIGSTLPLTLSFDDGSKVTANCAIKSPATLGQSTQ</sequence>
<evidence type="ECO:0000256" key="1">
    <source>
        <dbReference type="SAM" id="SignalP"/>
    </source>
</evidence>
<dbReference type="SUPFAM" id="SSF110087">
    <property type="entry name" value="DR1885-like metal-binding protein"/>
    <property type="match status" value="1"/>
</dbReference>
<evidence type="ECO:0008006" key="4">
    <source>
        <dbReference type="Google" id="ProtNLM"/>
    </source>
</evidence>
<keyword evidence="3" id="KW-1185">Reference proteome</keyword>
<feature type="chain" id="PRO_5011441469" description="Copper(I)-binding protein" evidence="1">
    <location>
        <begin position="25"/>
        <end position="151"/>
    </location>
</feature>
<evidence type="ECO:0000313" key="2">
    <source>
        <dbReference type="EMBL" id="SFH98535.1"/>
    </source>
</evidence>